<dbReference type="Pfam" id="PF00072">
    <property type="entry name" value="Response_reg"/>
    <property type="match status" value="1"/>
</dbReference>
<dbReference type="InterPro" id="IPR001789">
    <property type="entry name" value="Sig_transdc_resp-reg_receiver"/>
</dbReference>
<evidence type="ECO:0000256" key="8">
    <source>
        <dbReference type="ARBA" id="ARBA00023163"/>
    </source>
</evidence>
<keyword evidence="8 9" id="KW-0804">Transcription</keyword>
<evidence type="ECO:0000259" key="11">
    <source>
        <dbReference type="PROSITE" id="PS50110"/>
    </source>
</evidence>
<accession>A0A212LTU5</accession>
<gene>
    <name evidence="12" type="primary">dctR</name>
    <name evidence="12" type="ORF">KL86SPO_31130</name>
</gene>
<reference evidence="12" key="1">
    <citation type="submission" date="2016-08" db="EMBL/GenBank/DDBJ databases">
        <authorList>
            <person name="Seilhamer J.J."/>
        </authorList>
    </citation>
    <scope>NUCLEOTIDE SEQUENCE</scope>
    <source>
        <strain evidence="12">86</strain>
    </source>
</reference>
<evidence type="ECO:0000256" key="5">
    <source>
        <dbReference type="ARBA" id="ARBA00023015"/>
    </source>
</evidence>
<dbReference type="InterPro" id="IPR024187">
    <property type="entry name" value="Sig_transdc_resp-reg_cit/mal"/>
</dbReference>
<dbReference type="GO" id="GO:0003677">
    <property type="term" value="F:DNA binding"/>
    <property type="evidence" value="ECO:0007669"/>
    <property type="project" value="UniProtKB-KW"/>
</dbReference>
<feature type="modified residue" description="4-aspartylphosphate" evidence="10">
    <location>
        <position position="55"/>
    </location>
</feature>
<dbReference type="PIRSF" id="PIRSF006171">
    <property type="entry name" value="RR_citrat_malat"/>
    <property type="match status" value="1"/>
</dbReference>
<dbReference type="PROSITE" id="PS50110">
    <property type="entry name" value="RESPONSE_REGULATORY"/>
    <property type="match status" value="1"/>
</dbReference>
<dbReference type="EMBL" id="FMJE01000003">
    <property type="protein sequence ID" value="SCM80952.1"/>
    <property type="molecule type" value="Genomic_DNA"/>
</dbReference>
<evidence type="ECO:0000256" key="10">
    <source>
        <dbReference type="PROSITE-ProRule" id="PRU00169"/>
    </source>
</evidence>
<dbReference type="Gene3D" id="3.40.50.2300">
    <property type="match status" value="1"/>
</dbReference>
<proteinExistence type="predicted"/>
<dbReference type="PANTHER" id="PTHR45526:SF1">
    <property type="entry name" value="TRANSCRIPTIONAL REGULATORY PROTEIN DCUR-RELATED"/>
    <property type="match status" value="1"/>
</dbReference>
<protein>
    <recommendedName>
        <fullName evidence="9">Transcriptional regulatory protein</fullName>
    </recommendedName>
</protein>
<evidence type="ECO:0000256" key="4">
    <source>
        <dbReference type="ARBA" id="ARBA00023012"/>
    </source>
</evidence>
<dbReference type="AlphaFoldDB" id="A0A212LTU5"/>
<evidence type="ECO:0000256" key="2">
    <source>
        <dbReference type="ARBA" id="ARBA00022490"/>
    </source>
</evidence>
<dbReference type="PANTHER" id="PTHR45526">
    <property type="entry name" value="TRANSCRIPTIONAL REGULATORY PROTEIN DPIA"/>
    <property type="match status" value="1"/>
</dbReference>
<dbReference type="SUPFAM" id="SSF46785">
    <property type="entry name" value="Winged helix' DNA-binding domain"/>
    <property type="match status" value="1"/>
</dbReference>
<dbReference type="Pfam" id="PF08220">
    <property type="entry name" value="HTH_DeoR"/>
    <property type="match status" value="1"/>
</dbReference>
<comment type="subcellular location">
    <subcellularLocation>
        <location evidence="1 9">Cytoplasm</location>
    </subcellularLocation>
</comment>
<dbReference type="SUPFAM" id="SSF52172">
    <property type="entry name" value="CheY-like"/>
    <property type="match status" value="1"/>
</dbReference>
<dbReference type="InterPro" id="IPR036390">
    <property type="entry name" value="WH_DNA-bd_sf"/>
</dbReference>
<dbReference type="GO" id="GO:0000156">
    <property type="term" value="F:phosphorelay response regulator activity"/>
    <property type="evidence" value="ECO:0007669"/>
    <property type="project" value="TreeGrafter"/>
</dbReference>
<dbReference type="GO" id="GO:0005737">
    <property type="term" value="C:cytoplasm"/>
    <property type="evidence" value="ECO:0007669"/>
    <property type="project" value="UniProtKB-SubCell"/>
</dbReference>
<evidence type="ECO:0000313" key="12">
    <source>
        <dbReference type="EMBL" id="SCM80952.1"/>
    </source>
</evidence>
<evidence type="ECO:0000256" key="1">
    <source>
        <dbReference type="ARBA" id="ARBA00004496"/>
    </source>
</evidence>
<keyword evidence="2 9" id="KW-0963">Cytoplasm</keyword>
<evidence type="ECO:0000256" key="7">
    <source>
        <dbReference type="ARBA" id="ARBA00023159"/>
    </source>
</evidence>
<keyword evidence="7 9" id="KW-0010">Activator</keyword>
<keyword evidence="5 9" id="KW-0805">Transcription regulation</keyword>
<dbReference type="InterPro" id="IPR051271">
    <property type="entry name" value="2C-system_Tx_regulators"/>
</dbReference>
<dbReference type="GO" id="GO:0003700">
    <property type="term" value="F:DNA-binding transcription factor activity"/>
    <property type="evidence" value="ECO:0007669"/>
    <property type="project" value="InterPro"/>
</dbReference>
<dbReference type="SMART" id="SM00448">
    <property type="entry name" value="REC"/>
    <property type="match status" value="1"/>
</dbReference>
<evidence type="ECO:0000256" key="3">
    <source>
        <dbReference type="ARBA" id="ARBA00022553"/>
    </source>
</evidence>
<keyword evidence="6 9" id="KW-0238">DNA-binding</keyword>
<evidence type="ECO:0000256" key="9">
    <source>
        <dbReference type="PIRNR" id="PIRNR006171"/>
    </source>
</evidence>
<dbReference type="InterPro" id="IPR001034">
    <property type="entry name" value="DeoR_HTH"/>
</dbReference>
<evidence type="ECO:0000256" key="6">
    <source>
        <dbReference type="ARBA" id="ARBA00023125"/>
    </source>
</evidence>
<feature type="domain" description="Response regulatory" evidence="11">
    <location>
        <begin position="4"/>
        <end position="120"/>
    </location>
</feature>
<keyword evidence="3 10" id="KW-0597">Phosphoprotein</keyword>
<name>A0A212LTU5_9FIRM</name>
<sequence>MAIDVVILEDDPMVLELHRQYINQIKGFKLVGQACDGKTGFDLIAQVKPQIVILDVYMPGLNGLDLLRRVRATGINTDVILVTAAHNSETIQQGIQYGAIDYIIKPFTFQRFKKALKNYQEYIRKINNIQNMSQRDVDILKGNTSKERGVNDLEDVKENIPKGLDKATLDLVLEIIEKQTGYFSVADISKLAGISRVTVRRYLNYLCESRCLKGILSYGPVGRPLHKYMKDDAFSVND</sequence>
<dbReference type="InterPro" id="IPR011006">
    <property type="entry name" value="CheY-like_superfamily"/>
</dbReference>
<organism evidence="12">
    <name type="scientific">uncultured Sporomusa sp</name>
    <dbReference type="NCBI Taxonomy" id="307249"/>
    <lineage>
        <taxon>Bacteria</taxon>
        <taxon>Bacillati</taxon>
        <taxon>Bacillota</taxon>
        <taxon>Negativicutes</taxon>
        <taxon>Selenomonadales</taxon>
        <taxon>Sporomusaceae</taxon>
        <taxon>Sporomusa</taxon>
        <taxon>environmental samples</taxon>
    </lineage>
</organism>
<keyword evidence="4 9" id="KW-0902">Two-component regulatory system</keyword>